<dbReference type="FunCoup" id="G8JM38">
    <property type="interactions" value="38"/>
</dbReference>
<feature type="transmembrane region" description="Helical" evidence="10">
    <location>
        <begin position="297"/>
        <end position="321"/>
    </location>
</feature>
<dbReference type="Proteomes" id="UP000006790">
    <property type="component" value="Chromosome 1"/>
</dbReference>
<evidence type="ECO:0000256" key="8">
    <source>
        <dbReference type="ARBA" id="ARBA00023006"/>
    </source>
</evidence>
<evidence type="ECO:0000256" key="3">
    <source>
        <dbReference type="ARBA" id="ARBA00022448"/>
    </source>
</evidence>
<accession>G8JM38</accession>
<dbReference type="InParanoid" id="G8JM38"/>
<name>G8JM38_ERECY</name>
<evidence type="ECO:0000313" key="11">
    <source>
        <dbReference type="EMBL" id="AET37298.1"/>
    </source>
</evidence>
<dbReference type="InterPro" id="IPR050495">
    <property type="entry name" value="ATG22/LtaA_families"/>
</dbReference>
<feature type="transmembrane region" description="Helical" evidence="10">
    <location>
        <begin position="206"/>
        <end position="223"/>
    </location>
</feature>
<dbReference type="AlphaFoldDB" id="G8JM38"/>
<keyword evidence="12" id="KW-1185">Reference proteome</keyword>
<dbReference type="PANTHER" id="PTHR23519:SF1">
    <property type="entry name" value="AUTOPHAGY-RELATED PROTEIN 22"/>
    <property type="match status" value="1"/>
</dbReference>
<proteinExistence type="inferred from homology"/>
<protein>
    <recommendedName>
        <fullName evidence="10">Autophagy-related protein</fullName>
    </recommendedName>
</protein>
<keyword evidence="6 10" id="KW-0029">Amino-acid transport</keyword>
<dbReference type="GO" id="GO:0006914">
    <property type="term" value="P:autophagy"/>
    <property type="evidence" value="ECO:0007669"/>
    <property type="project" value="UniProtKB-KW"/>
</dbReference>
<dbReference type="Gene3D" id="1.20.1250.20">
    <property type="entry name" value="MFS general substrate transporter like domains"/>
    <property type="match status" value="1"/>
</dbReference>
<comment type="subcellular location">
    <subcellularLocation>
        <location evidence="1 10">Vacuole membrane</location>
        <topology evidence="1 10">Multi-pass membrane protein</topology>
    </subcellularLocation>
</comment>
<dbReference type="GO" id="GO:0032974">
    <property type="term" value="P:amino acid transmembrane export from vacuole"/>
    <property type="evidence" value="ECO:0007669"/>
    <property type="project" value="EnsemblFungi"/>
</dbReference>
<reference evidence="12" key="1">
    <citation type="journal article" date="2012" name="G3 (Bethesda)">
        <title>Pichia sorbitophila, an interspecies yeast hybrid reveals early steps of genome resolution following polyploidization.</title>
        <authorList>
            <person name="Leh Louis V."/>
            <person name="Despons L."/>
            <person name="Friedrich A."/>
            <person name="Martin T."/>
            <person name="Durrens P."/>
            <person name="Casaregola S."/>
            <person name="Neuveglise C."/>
            <person name="Fairhead C."/>
            <person name="Marck C."/>
            <person name="Cruz J.A."/>
            <person name="Straub M.L."/>
            <person name="Kugler V."/>
            <person name="Sacerdot C."/>
            <person name="Uzunov Z."/>
            <person name="Thierry A."/>
            <person name="Weiss S."/>
            <person name="Bleykasten C."/>
            <person name="De Montigny J."/>
            <person name="Jacques N."/>
            <person name="Jung P."/>
            <person name="Lemaire M."/>
            <person name="Mallet S."/>
            <person name="Morel G."/>
            <person name="Richard G.F."/>
            <person name="Sarkar A."/>
            <person name="Savel G."/>
            <person name="Schacherer J."/>
            <person name="Seret M.L."/>
            <person name="Talla E."/>
            <person name="Samson G."/>
            <person name="Jubin C."/>
            <person name="Poulain J."/>
            <person name="Vacherie B."/>
            <person name="Barbe V."/>
            <person name="Pelletier E."/>
            <person name="Sherman D.J."/>
            <person name="Westhof E."/>
            <person name="Weissenbach J."/>
            <person name="Baret P.V."/>
            <person name="Wincker P."/>
            <person name="Gaillardin C."/>
            <person name="Dujon B."/>
            <person name="Souciet J.L."/>
        </authorList>
    </citation>
    <scope>NUCLEOTIDE SEQUENCE [LARGE SCALE GENOMIC DNA]</scope>
    <source>
        <strain evidence="12">CBS 270.75 / DBVPG 7215 / KCTC 17166 / NRRL Y-17582</strain>
    </source>
</reference>
<evidence type="ECO:0000256" key="5">
    <source>
        <dbReference type="ARBA" id="ARBA00022692"/>
    </source>
</evidence>
<dbReference type="OrthoDB" id="42657at2759"/>
<keyword evidence="9 10" id="KW-0472">Membrane</keyword>
<dbReference type="Pfam" id="PF11700">
    <property type="entry name" value="ATG22"/>
    <property type="match status" value="1"/>
</dbReference>
<comment type="similarity">
    <text evidence="2 10">Belongs to the ATG22 family.</text>
</comment>
<dbReference type="STRING" id="931890.G8JM38"/>
<sequence length="500" mass="56016">MNYEAITTDPDVIVGDVSQVHRNIIGWYLYLFSSEPFIVSAIATYVPVLLEQFARLNGVTVHDHSKPCTPADAKCVLPMFNETLFIDSSSFALYTFSLSVFCQALIVISVSGVVDMCKTVSFKRQVLLFFGVLGAVNTILISRLHFTQYYSLALLSILANCCYGVINVVGNSLLPMLVDDLKTLTNSYGDVNRDQLTSTISGRGSGFGYIAALYVQVCCFWLVKSSKSKENIQVAVLFVGIWWLLFQLPMSWMLQDVRLVNTPRVHQFQWRQSTKYLKYGWKSLSQSCRHAKLLKDVLVFLLGWFIVSDSITTINSTAILFSKTELHMSLIGLILISIITMLSAIFGAFFIPQFLSQKLKVSSQRTLIYIICWSSLIPLYGILGFVFTNIGLKTPFEMYLLAVWYGISLGGLAAVSRTVFTLIIPKGMESTFFSLFSLTDKGSSILGPLLVGLITDKTHNIRYSFYLLFAFLVISLPIFNALDVERGKREASELTDLQDE</sequence>
<feature type="transmembrane region" description="Helical" evidence="10">
    <location>
        <begin position="235"/>
        <end position="254"/>
    </location>
</feature>
<evidence type="ECO:0000256" key="2">
    <source>
        <dbReference type="ARBA" id="ARBA00006978"/>
    </source>
</evidence>
<dbReference type="PANTHER" id="PTHR23519">
    <property type="entry name" value="AUTOPHAGY-RELATED PROTEIN 22"/>
    <property type="match status" value="1"/>
</dbReference>
<keyword evidence="3 10" id="KW-0813">Transport</keyword>
<dbReference type="GO" id="GO:0000329">
    <property type="term" value="C:fungal-type vacuole membrane"/>
    <property type="evidence" value="ECO:0007669"/>
    <property type="project" value="EnsemblFungi"/>
</dbReference>
<keyword evidence="7 10" id="KW-1133">Transmembrane helix</keyword>
<dbReference type="OMA" id="QPWEIFP"/>
<evidence type="ECO:0000256" key="1">
    <source>
        <dbReference type="ARBA" id="ARBA00004128"/>
    </source>
</evidence>
<dbReference type="GeneID" id="11472976"/>
<evidence type="ECO:0000256" key="9">
    <source>
        <dbReference type="ARBA" id="ARBA00023136"/>
    </source>
</evidence>
<comment type="function">
    <text evidence="10">Vacuolar effluxer which mediate the efflux of amino acids resulting from autophagic degradation. The release of autophagic amino acids allows the maintenance of protein synthesis and viability during nitrogen starvation.</text>
</comment>
<dbReference type="InterPro" id="IPR036259">
    <property type="entry name" value="MFS_trans_sf"/>
</dbReference>
<feature type="transmembrane region" description="Helical" evidence="10">
    <location>
        <begin position="327"/>
        <end position="355"/>
    </location>
</feature>
<keyword evidence="4 10" id="KW-0926">Vacuole</keyword>
<evidence type="ECO:0000313" key="12">
    <source>
        <dbReference type="Proteomes" id="UP000006790"/>
    </source>
</evidence>
<evidence type="ECO:0000256" key="4">
    <source>
        <dbReference type="ARBA" id="ARBA00022554"/>
    </source>
</evidence>
<feature type="transmembrane region" description="Helical" evidence="10">
    <location>
        <begin position="367"/>
        <end position="387"/>
    </location>
</feature>
<dbReference type="InterPro" id="IPR024671">
    <property type="entry name" value="Atg22-like"/>
</dbReference>
<evidence type="ECO:0000256" key="6">
    <source>
        <dbReference type="ARBA" id="ARBA00022970"/>
    </source>
</evidence>
<gene>
    <name evidence="11" type="ordered locus">Ecym_1040</name>
</gene>
<feature type="transmembrane region" description="Helical" evidence="10">
    <location>
        <begin position="399"/>
        <end position="420"/>
    </location>
</feature>
<dbReference type="HOGENOM" id="CLU_017518_1_0_1"/>
<keyword evidence="5 10" id="KW-0812">Transmembrane</keyword>
<feature type="transmembrane region" description="Helical" evidence="10">
    <location>
        <begin position="126"/>
        <end position="146"/>
    </location>
</feature>
<keyword evidence="8 10" id="KW-0072">Autophagy</keyword>
<dbReference type="eggNOG" id="ENOG502QR9I">
    <property type="taxonomic scope" value="Eukaryota"/>
</dbReference>
<dbReference type="InterPro" id="IPR044738">
    <property type="entry name" value="Atg22"/>
</dbReference>
<dbReference type="EMBL" id="CP002497">
    <property type="protein sequence ID" value="AET37298.1"/>
    <property type="molecule type" value="Genomic_DNA"/>
</dbReference>
<dbReference type="KEGG" id="erc:Ecym_1040"/>
<feature type="transmembrane region" description="Helical" evidence="10">
    <location>
        <begin position="152"/>
        <end position="174"/>
    </location>
</feature>
<evidence type="ECO:0000256" key="7">
    <source>
        <dbReference type="ARBA" id="ARBA00022989"/>
    </source>
</evidence>
<feature type="transmembrane region" description="Helical" evidence="10">
    <location>
        <begin position="463"/>
        <end position="482"/>
    </location>
</feature>
<evidence type="ECO:0000256" key="10">
    <source>
        <dbReference type="RuleBase" id="RU363073"/>
    </source>
</evidence>
<dbReference type="RefSeq" id="XP_003644115.1">
    <property type="nucleotide sequence ID" value="XM_003644067.1"/>
</dbReference>
<dbReference type="CDD" id="cd17483">
    <property type="entry name" value="MFS_Atg22_like"/>
    <property type="match status" value="1"/>
</dbReference>
<feature type="transmembrane region" description="Helical" evidence="10">
    <location>
        <begin position="91"/>
        <end position="114"/>
    </location>
</feature>
<feature type="transmembrane region" description="Helical" evidence="10">
    <location>
        <begin position="432"/>
        <end position="451"/>
    </location>
</feature>
<feature type="transmembrane region" description="Helical" evidence="10">
    <location>
        <begin position="27"/>
        <end position="50"/>
    </location>
</feature>
<dbReference type="SUPFAM" id="SSF103473">
    <property type="entry name" value="MFS general substrate transporter"/>
    <property type="match status" value="1"/>
</dbReference>
<organism evidence="11 12">
    <name type="scientific">Eremothecium cymbalariae (strain CBS 270.75 / DBVPG 7215 / KCTC 17166 / NRRL Y-17582)</name>
    <name type="common">Yeast</name>
    <dbReference type="NCBI Taxonomy" id="931890"/>
    <lineage>
        <taxon>Eukaryota</taxon>
        <taxon>Fungi</taxon>
        <taxon>Dikarya</taxon>
        <taxon>Ascomycota</taxon>
        <taxon>Saccharomycotina</taxon>
        <taxon>Saccharomycetes</taxon>
        <taxon>Saccharomycetales</taxon>
        <taxon>Saccharomycetaceae</taxon>
        <taxon>Eremothecium</taxon>
    </lineage>
</organism>